<feature type="domain" description="HTH lysR-type" evidence="5">
    <location>
        <begin position="12"/>
        <end position="69"/>
    </location>
</feature>
<dbReference type="PANTHER" id="PTHR30537">
    <property type="entry name" value="HTH-TYPE TRANSCRIPTIONAL REGULATOR"/>
    <property type="match status" value="1"/>
</dbReference>
<name>A0A443LEI7_9RHOB</name>
<dbReference type="InterPro" id="IPR036388">
    <property type="entry name" value="WH-like_DNA-bd_sf"/>
</dbReference>
<dbReference type="InterPro" id="IPR058163">
    <property type="entry name" value="LysR-type_TF_proteobact-type"/>
</dbReference>
<dbReference type="EMBL" id="SAVA01000019">
    <property type="protein sequence ID" value="RWR47546.1"/>
    <property type="molecule type" value="Genomic_DNA"/>
</dbReference>
<reference evidence="6" key="1">
    <citation type="submission" date="2019-01" db="EMBL/GenBank/DDBJ databases">
        <title>Sinorhodobacter populi sp. nov. isolated from the symptomatic bark tissue of Populus euramericana canker.</title>
        <authorList>
            <person name="Xu G."/>
        </authorList>
    </citation>
    <scope>NUCLEOTIDE SEQUENCE [LARGE SCALE GENOMIC DNA]</scope>
    <source>
        <strain evidence="6">CGMCC 1.12963</strain>
    </source>
</reference>
<evidence type="ECO:0000256" key="3">
    <source>
        <dbReference type="ARBA" id="ARBA00023125"/>
    </source>
</evidence>
<dbReference type="GO" id="GO:0003700">
    <property type="term" value="F:DNA-binding transcription factor activity"/>
    <property type="evidence" value="ECO:0007669"/>
    <property type="project" value="InterPro"/>
</dbReference>
<evidence type="ECO:0000256" key="1">
    <source>
        <dbReference type="ARBA" id="ARBA00009437"/>
    </source>
</evidence>
<keyword evidence="4" id="KW-0804">Transcription</keyword>
<dbReference type="Pfam" id="PF00126">
    <property type="entry name" value="HTH_1"/>
    <property type="match status" value="1"/>
</dbReference>
<dbReference type="InterPro" id="IPR036390">
    <property type="entry name" value="WH_DNA-bd_sf"/>
</dbReference>
<accession>A0A443LEI7</accession>
<dbReference type="PROSITE" id="PS50931">
    <property type="entry name" value="HTH_LYSR"/>
    <property type="match status" value="1"/>
</dbReference>
<gene>
    <name evidence="6" type="ORF">EOW66_19365</name>
</gene>
<evidence type="ECO:0000313" key="7">
    <source>
        <dbReference type="Proteomes" id="UP000288071"/>
    </source>
</evidence>
<evidence type="ECO:0000256" key="2">
    <source>
        <dbReference type="ARBA" id="ARBA00023015"/>
    </source>
</evidence>
<keyword evidence="7" id="KW-1185">Reference proteome</keyword>
<evidence type="ECO:0000256" key="4">
    <source>
        <dbReference type="ARBA" id="ARBA00023163"/>
    </source>
</evidence>
<dbReference type="Gene3D" id="1.10.10.10">
    <property type="entry name" value="Winged helix-like DNA-binding domain superfamily/Winged helix DNA-binding domain"/>
    <property type="match status" value="1"/>
</dbReference>
<sequence length="307" mass="35068">MQRYFAKMQTVFDWNDLKFFLALSRLKRMTAAGRALGIDQTTVARRIRALEKSVSAQLFIRDEAGYALTPAGERLLPIAMEVERSSTRVHEQIVGEAGRLAGTVRIGAPDGLGTYVVTPLLARFQRDNPDVDVALVVRSRQFQMSHQEVHLSLDLTLPTSGRLLARRMTDYHLHFFAAPDYLRRYGRPERLRDLRHHRLVGYIPEMLFSDELRYLEELGITAPVGFASTSMIAQREAVREGAGLAILPRFMALDDPDLEPVLVEDYVLTRTVWLLSHQSTEDLARVRAVSEYLQQVARKERHRFLIP</sequence>
<dbReference type="SUPFAM" id="SSF46785">
    <property type="entry name" value="Winged helix' DNA-binding domain"/>
    <property type="match status" value="1"/>
</dbReference>
<evidence type="ECO:0000259" key="5">
    <source>
        <dbReference type="PROSITE" id="PS50931"/>
    </source>
</evidence>
<organism evidence="6 7">
    <name type="scientific">Paenirhodobacter huangdaonensis</name>
    <dbReference type="NCBI Taxonomy" id="2501515"/>
    <lineage>
        <taxon>Bacteria</taxon>
        <taxon>Pseudomonadati</taxon>
        <taxon>Pseudomonadota</taxon>
        <taxon>Alphaproteobacteria</taxon>
        <taxon>Rhodobacterales</taxon>
        <taxon>Rhodobacter group</taxon>
        <taxon>Paenirhodobacter</taxon>
    </lineage>
</organism>
<dbReference type="InterPro" id="IPR005119">
    <property type="entry name" value="LysR_subst-bd"/>
</dbReference>
<comment type="similarity">
    <text evidence="1">Belongs to the LysR transcriptional regulatory family.</text>
</comment>
<dbReference type="SUPFAM" id="SSF53850">
    <property type="entry name" value="Periplasmic binding protein-like II"/>
    <property type="match status" value="1"/>
</dbReference>
<dbReference type="Proteomes" id="UP000288071">
    <property type="component" value="Unassembled WGS sequence"/>
</dbReference>
<dbReference type="AlphaFoldDB" id="A0A443LEI7"/>
<dbReference type="PANTHER" id="PTHR30537:SF3">
    <property type="entry name" value="TRANSCRIPTIONAL REGULATORY PROTEIN"/>
    <property type="match status" value="1"/>
</dbReference>
<dbReference type="GO" id="GO:0043565">
    <property type="term" value="F:sequence-specific DNA binding"/>
    <property type="evidence" value="ECO:0007669"/>
    <property type="project" value="TreeGrafter"/>
</dbReference>
<reference evidence="6" key="2">
    <citation type="submission" date="2019-01" db="EMBL/GenBank/DDBJ databases">
        <authorList>
            <person name="Li Y."/>
        </authorList>
    </citation>
    <scope>NUCLEOTIDE SEQUENCE [LARGE SCALE GENOMIC DNA]</scope>
    <source>
        <strain evidence="6">CGMCC 1.12963</strain>
    </source>
</reference>
<keyword evidence="2" id="KW-0805">Transcription regulation</keyword>
<comment type="caution">
    <text evidence="6">The sequence shown here is derived from an EMBL/GenBank/DDBJ whole genome shotgun (WGS) entry which is preliminary data.</text>
</comment>
<keyword evidence="3" id="KW-0238">DNA-binding</keyword>
<evidence type="ECO:0000313" key="6">
    <source>
        <dbReference type="EMBL" id="RWR47546.1"/>
    </source>
</evidence>
<protein>
    <submittedName>
        <fullName evidence="6">LysR family transcriptional regulator</fullName>
    </submittedName>
</protein>
<proteinExistence type="inferred from homology"/>
<dbReference type="Pfam" id="PF03466">
    <property type="entry name" value="LysR_substrate"/>
    <property type="match status" value="1"/>
</dbReference>
<dbReference type="GO" id="GO:0006351">
    <property type="term" value="P:DNA-templated transcription"/>
    <property type="evidence" value="ECO:0007669"/>
    <property type="project" value="TreeGrafter"/>
</dbReference>
<dbReference type="Gene3D" id="3.40.190.290">
    <property type="match status" value="1"/>
</dbReference>
<dbReference type="InterPro" id="IPR000847">
    <property type="entry name" value="LysR_HTH_N"/>
</dbReference>